<sequence length="673" mass="79029">MKKKLLFGVHNHQPVGNFKHVFDHSFERSYKPFLDIMYEYPQFKFSMHTTGPLWEYFEAEHPEYIEKVREMVLRGQLELVISGFYEPVLASIPHRDRIGQIKLAKEYIKDRFNYDAKGLWLTERVWESDIVHSLLESGIKYVLVDDFHFLSAGKKKEELHGYYVTEGEGKTLAIFPIDETLRYLTPFREVYQSVDYIKNIPGQMAIIFDDGEKFGLWPGTYEWVYERGWLRNFVEAVLNSDDIEPMTYSEVMKFLSPLGRIYLPTASYFEMGEWSLPADGAVDFIKFVNRLRAEGIFDEYRRFVRGGIWKNFLVKYEESNNMHKKMLYLSELLSKSKSLKLKINLYRAQCNDAYWHGVFGGLYLPHLRKEIYSNLIEVDRNVKSPERLVEDLNKDGRPEISIKSKDLRLTIIPHLGGSIYEISSFKYLYNFQDTLTRRFEHYHVGVKIGEPPKEGVASIHEQEKWIDEQSAKEMVYDKYPRYSFFVHFLPKELDLQDLRYNRYEELGDFVEGEFDYKFNRNVLQLRCQGRLKGEREVKVRVVKTIAPVKGGFDLGLTIKSEEDLDHLLGVELNLKFEVPTLVFDGSNVNISHSEYLLKERSHLEIADEILRVIVSIEGSHFKDIYLYPILTISQSEKGFDLVYQGSSIFLLAKLMGKNYRDLIRVRFKGGKNA</sequence>
<dbReference type="AlphaFoldDB" id="A0A7V3KPI9"/>
<dbReference type="InterPro" id="IPR011330">
    <property type="entry name" value="Glyco_hydro/deAcase_b/a-brl"/>
</dbReference>
<dbReference type="Pfam" id="PF09095">
    <property type="entry name" value="AmyA-gluTrfs_C"/>
    <property type="match status" value="1"/>
</dbReference>
<dbReference type="SUPFAM" id="SSF74650">
    <property type="entry name" value="Galactose mutarotase-like"/>
    <property type="match status" value="1"/>
</dbReference>
<dbReference type="GO" id="GO:0005975">
    <property type="term" value="P:carbohydrate metabolic process"/>
    <property type="evidence" value="ECO:0007669"/>
    <property type="project" value="InterPro"/>
</dbReference>
<evidence type="ECO:0000259" key="3">
    <source>
        <dbReference type="Pfam" id="PF03065"/>
    </source>
</evidence>
<feature type="domain" description="Alpha-amylase/4-alpha-glucanotransferase central" evidence="4">
    <location>
        <begin position="307"/>
        <end position="380"/>
    </location>
</feature>
<dbReference type="InterPro" id="IPR014718">
    <property type="entry name" value="GH-type_carb-bd"/>
</dbReference>
<dbReference type="InterPro" id="IPR015179">
    <property type="entry name" value="A-amylase/a-glucTrfase_C"/>
</dbReference>
<evidence type="ECO:0000256" key="2">
    <source>
        <dbReference type="ARBA" id="ARBA00023277"/>
    </source>
</evidence>
<dbReference type="Gene3D" id="3.20.110.20">
    <property type="match status" value="1"/>
</dbReference>
<feature type="domain" description="Alpha-amylase/4-alpha-glucanotransferase C-terminal" evidence="5">
    <location>
        <begin position="391"/>
        <end position="652"/>
    </location>
</feature>
<dbReference type="GO" id="GO:0030246">
    <property type="term" value="F:carbohydrate binding"/>
    <property type="evidence" value="ECO:0007669"/>
    <property type="project" value="InterPro"/>
</dbReference>
<accession>A0A7V3KPI9</accession>
<comment type="similarity">
    <text evidence="1">Belongs to the glycosyl hydrolase 57 family.</text>
</comment>
<dbReference type="InterPro" id="IPR052046">
    <property type="entry name" value="GH57_Enzymes"/>
</dbReference>
<dbReference type="Gene3D" id="2.70.98.10">
    <property type="match status" value="1"/>
</dbReference>
<dbReference type="Pfam" id="PF03065">
    <property type="entry name" value="Glyco_hydro_57"/>
    <property type="match status" value="1"/>
</dbReference>
<feature type="domain" description="Glycoside hydrolase family 57 N-terminal" evidence="3">
    <location>
        <begin position="7"/>
        <end position="264"/>
    </location>
</feature>
<evidence type="ECO:0000256" key="1">
    <source>
        <dbReference type="ARBA" id="ARBA00006821"/>
    </source>
</evidence>
<dbReference type="PANTHER" id="PTHR36306">
    <property type="entry name" value="ALPHA-AMYLASE-RELATED-RELATED"/>
    <property type="match status" value="1"/>
</dbReference>
<gene>
    <name evidence="6" type="ORF">ENV38_06345</name>
</gene>
<keyword evidence="2" id="KW-0119">Carbohydrate metabolism</keyword>
<reference evidence="6" key="1">
    <citation type="journal article" date="2020" name="mSystems">
        <title>Genome- and Community-Level Interaction Insights into Carbon Utilization and Element Cycling Functions of Hydrothermarchaeota in Hydrothermal Sediment.</title>
        <authorList>
            <person name="Zhou Z."/>
            <person name="Liu Y."/>
            <person name="Xu W."/>
            <person name="Pan J."/>
            <person name="Luo Z.H."/>
            <person name="Li M."/>
        </authorList>
    </citation>
    <scope>NUCLEOTIDE SEQUENCE [LARGE SCALE GENOMIC DNA]</scope>
    <source>
        <strain evidence="6">SpSt-754</strain>
    </source>
</reference>
<dbReference type="Pfam" id="PF09094">
    <property type="entry name" value="AmyA-A_glucT_m"/>
    <property type="match status" value="1"/>
</dbReference>
<evidence type="ECO:0000259" key="5">
    <source>
        <dbReference type="Pfam" id="PF09095"/>
    </source>
</evidence>
<dbReference type="InterPro" id="IPR015178">
    <property type="entry name" value="A-amylase/a-glucTrfase_central"/>
</dbReference>
<evidence type="ECO:0000259" key="4">
    <source>
        <dbReference type="Pfam" id="PF09094"/>
    </source>
</evidence>
<dbReference type="GO" id="GO:0003824">
    <property type="term" value="F:catalytic activity"/>
    <property type="evidence" value="ECO:0007669"/>
    <property type="project" value="InterPro"/>
</dbReference>
<protein>
    <submittedName>
        <fullName evidence="6">DUF1926 domain-containing protein</fullName>
    </submittedName>
</protein>
<dbReference type="CDD" id="cd10793">
    <property type="entry name" value="GH57N_TLGT_like"/>
    <property type="match status" value="1"/>
</dbReference>
<dbReference type="InterPro" id="IPR011013">
    <property type="entry name" value="Gal_mutarotase_sf_dom"/>
</dbReference>
<evidence type="ECO:0000313" key="6">
    <source>
        <dbReference type="EMBL" id="HGB36503.1"/>
    </source>
</evidence>
<proteinExistence type="inferred from homology"/>
<dbReference type="SUPFAM" id="SSF88713">
    <property type="entry name" value="Glycoside hydrolase/deacetylase"/>
    <property type="match status" value="1"/>
</dbReference>
<name>A0A7V3KPI9_UNCW3</name>
<dbReference type="SUPFAM" id="SSF88688">
    <property type="entry name" value="Families 57/38 glycoside transferase middle domain"/>
    <property type="match status" value="1"/>
</dbReference>
<organism evidence="6">
    <name type="scientific">candidate division WOR-3 bacterium</name>
    <dbReference type="NCBI Taxonomy" id="2052148"/>
    <lineage>
        <taxon>Bacteria</taxon>
        <taxon>Bacteria division WOR-3</taxon>
    </lineage>
</organism>
<comment type="caution">
    <text evidence="6">The sequence shown here is derived from an EMBL/GenBank/DDBJ whole genome shotgun (WGS) entry which is preliminary data.</text>
</comment>
<dbReference type="PANTHER" id="PTHR36306:SF1">
    <property type="entry name" value="ALPHA-AMYLASE-RELATED"/>
    <property type="match status" value="1"/>
</dbReference>
<dbReference type="InterPro" id="IPR028995">
    <property type="entry name" value="Glyco_hydro_57/38_cen_sf"/>
</dbReference>
<dbReference type="EMBL" id="DTGD01000239">
    <property type="protein sequence ID" value="HGB36503.1"/>
    <property type="molecule type" value="Genomic_DNA"/>
</dbReference>
<dbReference type="InterPro" id="IPR004300">
    <property type="entry name" value="Glyco_hydro_57_N"/>
</dbReference>